<evidence type="ECO:0000313" key="9">
    <source>
        <dbReference type="EMBL" id="WNM59272.1"/>
    </source>
</evidence>
<dbReference type="RefSeq" id="WP_312645983.1">
    <property type="nucleotide sequence ID" value="NZ_CP116967.1"/>
</dbReference>
<keyword evidence="10" id="KW-1185">Reference proteome</keyword>
<name>A0AA96GDU2_9BACT</name>
<keyword evidence="9" id="KW-0560">Oxidoreductase</keyword>
<feature type="transmembrane region" description="Helical" evidence="6">
    <location>
        <begin position="468"/>
        <end position="495"/>
    </location>
</feature>
<keyword evidence="4 6" id="KW-0472">Membrane</keyword>
<dbReference type="Proteomes" id="UP001302719">
    <property type="component" value="Chromosome"/>
</dbReference>
<dbReference type="GO" id="GO:0008137">
    <property type="term" value="F:NADH dehydrogenase (ubiquinone) activity"/>
    <property type="evidence" value="ECO:0007669"/>
    <property type="project" value="InterPro"/>
</dbReference>
<feature type="transmembrane region" description="Helical" evidence="6">
    <location>
        <begin position="384"/>
        <end position="405"/>
    </location>
</feature>
<feature type="transmembrane region" description="Helical" evidence="6">
    <location>
        <begin position="37"/>
        <end position="61"/>
    </location>
</feature>
<evidence type="ECO:0000256" key="2">
    <source>
        <dbReference type="ARBA" id="ARBA00022692"/>
    </source>
</evidence>
<feature type="transmembrane region" description="Helical" evidence="6">
    <location>
        <begin position="520"/>
        <end position="540"/>
    </location>
</feature>
<evidence type="ECO:0000256" key="4">
    <source>
        <dbReference type="ARBA" id="ARBA00023136"/>
    </source>
</evidence>
<dbReference type="EC" id="1.6.5.-" evidence="9"/>
<feature type="domain" description="NADH-Ubiquinone oxidoreductase (complex I) chain 5 N-terminal" evidence="8">
    <location>
        <begin position="65"/>
        <end position="114"/>
    </location>
</feature>
<dbReference type="GO" id="GO:0015990">
    <property type="term" value="P:electron transport coupled proton transport"/>
    <property type="evidence" value="ECO:0007669"/>
    <property type="project" value="TreeGrafter"/>
</dbReference>
<evidence type="ECO:0000256" key="5">
    <source>
        <dbReference type="RuleBase" id="RU000320"/>
    </source>
</evidence>
<gene>
    <name evidence="9" type="ORF">PP769_05765</name>
</gene>
<sequence>MTFLILIPLLPLMAVLILVLGKPWLGEQGHKIGIPAMALSFAFSAIAFARVASDGAFSIPLYRLFKSGDLVVDLGLYVDQLTVLLLLLVTGVSSVVHVYASRYMIGDPRYNRFFAVIALFTFSMIMLVMSNNLLMLFMFWEIMGICSYLLISHWGERQSSAQAATKAFLVNSVADVGLGFGVILTYSTFGTLDIQTIVGEASSIQGNTINLFGWLGGDVPIHILTLITLFLFLGAMGKSAQVPFHVWLPFAMEAPTPVSALIHAATMVNAGPFLLVRMSPLVILSPDAMAVIALVGGVTALFATLVSLTQVDIKRMLAFSTIGQIGFMILTCGVGAFVISIFHMLAHGCLKGFLFLSTGNALRSVGSHEHVSSSHFPHGASMRFTGPLVLGALLLACLPPFLIFFGPYERLWMIQPGSSAQWTFWMLGFLTVFFSAVYVMRGVLILFGQPHVIGHGSGMGRQGIQPRFFSPIHFLGILAVVGIFGSLLLVLWSWFSEFLSPVVGHRMAQIPKETSNEAGLQLLFACAVAIGGTAVGYFSLTKFSGSWFQQSDMSKRWYVHFLNKLYFDEIYEAYVVVPTLRLARWLWRVVDRNVFDALIMGIANVSVLAAKWMWRVVDLRGIDGLVVGLGRNSVGMAGWLWRVVDLRGVDRVVVGVGQRSLGIANWLWKRIEIKVLDKNVVRAGNQAASTGNMIQELEPRTLQHHLLVMIFWLIVGIGLLFWFVV</sequence>
<feature type="transmembrane region" description="Helical" evidence="6">
    <location>
        <begin position="706"/>
        <end position="724"/>
    </location>
</feature>
<evidence type="ECO:0000256" key="1">
    <source>
        <dbReference type="ARBA" id="ARBA00004127"/>
    </source>
</evidence>
<dbReference type="InterPro" id="IPR001750">
    <property type="entry name" value="ND/Mrp_TM"/>
</dbReference>
<dbReference type="EMBL" id="CP116967">
    <property type="protein sequence ID" value="WNM59272.1"/>
    <property type="molecule type" value="Genomic_DNA"/>
</dbReference>
<reference evidence="9 10" key="1">
    <citation type="submission" date="2023-01" db="EMBL/GenBank/DDBJ databases">
        <title>Cultivation and genomic characterization of new, ubiquitous marine nitrite-oxidizing bacteria from the Nitrospirales.</title>
        <authorList>
            <person name="Mueller A.J."/>
            <person name="Daebeler A."/>
            <person name="Herbold C.W."/>
            <person name="Kirkegaard R.H."/>
            <person name="Daims H."/>
        </authorList>
    </citation>
    <scope>NUCLEOTIDE SEQUENCE [LARGE SCALE GENOMIC DNA]</scope>
    <source>
        <strain evidence="9 10">VA</strain>
    </source>
</reference>
<keyword evidence="2 5" id="KW-0812">Transmembrane</keyword>
<dbReference type="KEGG" id="nall:PP769_05765"/>
<evidence type="ECO:0000313" key="10">
    <source>
        <dbReference type="Proteomes" id="UP001302719"/>
    </source>
</evidence>
<feature type="domain" description="NADH:quinone oxidoreductase/Mrp antiporter transmembrane" evidence="7">
    <location>
        <begin position="130"/>
        <end position="434"/>
    </location>
</feature>
<feature type="transmembrane region" description="Helical" evidence="6">
    <location>
        <begin position="425"/>
        <end position="447"/>
    </location>
</feature>
<dbReference type="Pfam" id="PF00361">
    <property type="entry name" value="Proton_antipo_M"/>
    <property type="match status" value="1"/>
</dbReference>
<feature type="transmembrane region" description="Helical" evidence="6">
    <location>
        <begin position="345"/>
        <end position="363"/>
    </location>
</feature>
<feature type="transmembrane region" description="Helical" evidence="6">
    <location>
        <begin position="135"/>
        <end position="155"/>
    </location>
</feature>
<dbReference type="Pfam" id="PF00662">
    <property type="entry name" value="Proton_antipo_N"/>
    <property type="match status" value="1"/>
</dbReference>
<dbReference type="GO" id="GO:0016020">
    <property type="term" value="C:membrane"/>
    <property type="evidence" value="ECO:0007669"/>
    <property type="project" value="UniProtKB-SubCell"/>
</dbReference>
<organism evidence="9 10">
    <name type="scientific">Candidatus Nitrospira allomarina</name>
    <dbReference type="NCBI Taxonomy" id="3020900"/>
    <lineage>
        <taxon>Bacteria</taxon>
        <taxon>Pseudomonadati</taxon>
        <taxon>Nitrospirota</taxon>
        <taxon>Nitrospiria</taxon>
        <taxon>Nitrospirales</taxon>
        <taxon>Nitrospiraceae</taxon>
        <taxon>Nitrospira</taxon>
    </lineage>
</organism>
<dbReference type="GO" id="GO:0012505">
    <property type="term" value="C:endomembrane system"/>
    <property type="evidence" value="ECO:0007669"/>
    <property type="project" value="UniProtKB-SubCell"/>
</dbReference>
<dbReference type="NCBIfam" id="TIGR01974">
    <property type="entry name" value="NDH_I_L"/>
    <property type="match status" value="1"/>
</dbReference>
<accession>A0AA96GDU2</accession>
<evidence type="ECO:0000256" key="3">
    <source>
        <dbReference type="ARBA" id="ARBA00022989"/>
    </source>
</evidence>
<proteinExistence type="predicted"/>
<dbReference type="InterPro" id="IPR001516">
    <property type="entry name" value="Proton_antipo_N"/>
</dbReference>
<comment type="subcellular location">
    <subcellularLocation>
        <location evidence="1">Endomembrane system</location>
        <topology evidence="1">Multi-pass membrane protein</topology>
    </subcellularLocation>
    <subcellularLocation>
        <location evidence="5">Membrane</location>
        <topology evidence="5">Multi-pass membrane protein</topology>
    </subcellularLocation>
</comment>
<feature type="transmembrane region" description="Helical" evidence="6">
    <location>
        <begin position="288"/>
        <end position="309"/>
    </location>
</feature>
<keyword evidence="3 6" id="KW-1133">Transmembrane helix</keyword>
<evidence type="ECO:0000256" key="6">
    <source>
        <dbReference type="SAM" id="Phobius"/>
    </source>
</evidence>
<dbReference type="PANTHER" id="PTHR42829:SF2">
    <property type="entry name" value="NADH-UBIQUINONE OXIDOREDUCTASE CHAIN 5"/>
    <property type="match status" value="1"/>
</dbReference>
<feature type="transmembrane region" description="Helical" evidence="6">
    <location>
        <begin position="167"/>
        <end position="189"/>
    </location>
</feature>
<dbReference type="AlphaFoldDB" id="A0AA96GDU2"/>
<feature type="transmembrane region" description="Helical" evidence="6">
    <location>
        <begin position="219"/>
        <end position="237"/>
    </location>
</feature>
<feature type="transmembrane region" description="Helical" evidence="6">
    <location>
        <begin position="316"/>
        <end position="339"/>
    </location>
</feature>
<evidence type="ECO:0000259" key="7">
    <source>
        <dbReference type="Pfam" id="PF00361"/>
    </source>
</evidence>
<feature type="transmembrane region" description="Helical" evidence="6">
    <location>
        <begin position="6"/>
        <end position="25"/>
    </location>
</feature>
<dbReference type="GO" id="GO:0003954">
    <property type="term" value="F:NADH dehydrogenase activity"/>
    <property type="evidence" value="ECO:0007669"/>
    <property type="project" value="TreeGrafter"/>
</dbReference>
<dbReference type="Gene3D" id="1.20.5.2700">
    <property type="match status" value="1"/>
</dbReference>
<feature type="transmembrane region" description="Helical" evidence="6">
    <location>
        <begin position="81"/>
        <end position="100"/>
    </location>
</feature>
<dbReference type="PRINTS" id="PR01434">
    <property type="entry name" value="NADHDHGNASE5"/>
</dbReference>
<feature type="transmembrane region" description="Helical" evidence="6">
    <location>
        <begin position="112"/>
        <end position="129"/>
    </location>
</feature>
<evidence type="ECO:0000259" key="8">
    <source>
        <dbReference type="Pfam" id="PF00662"/>
    </source>
</evidence>
<dbReference type="PANTHER" id="PTHR42829">
    <property type="entry name" value="NADH-UBIQUINONE OXIDOREDUCTASE CHAIN 5"/>
    <property type="match status" value="1"/>
</dbReference>
<protein>
    <submittedName>
        <fullName evidence="9">NADH-quinone oxidoreductase subunit L</fullName>
        <ecNumber evidence="9">1.6.5.-</ecNumber>
    </submittedName>
</protein>
<dbReference type="GO" id="GO:0042773">
    <property type="term" value="P:ATP synthesis coupled electron transport"/>
    <property type="evidence" value="ECO:0007669"/>
    <property type="project" value="InterPro"/>
</dbReference>
<dbReference type="InterPro" id="IPR018393">
    <property type="entry name" value="NADHpl_OxRdtase_5_subgr"/>
</dbReference>
<dbReference type="InterPro" id="IPR003945">
    <property type="entry name" value="NU5C-like"/>
</dbReference>
<dbReference type="PRINTS" id="PR01435">
    <property type="entry name" value="NPOXDRDTASE5"/>
</dbReference>